<dbReference type="Proteomes" id="UP000076976">
    <property type="component" value="Unassembled WGS sequence"/>
</dbReference>
<organism evidence="3 4">
    <name type="scientific">Janibacter melonis</name>
    <dbReference type="NCBI Taxonomy" id="262209"/>
    <lineage>
        <taxon>Bacteria</taxon>
        <taxon>Bacillati</taxon>
        <taxon>Actinomycetota</taxon>
        <taxon>Actinomycetes</taxon>
        <taxon>Micrococcales</taxon>
        <taxon>Intrasporangiaceae</taxon>
        <taxon>Janibacter</taxon>
    </lineage>
</organism>
<dbReference type="Gene3D" id="3.40.50.1860">
    <property type="match status" value="2"/>
</dbReference>
<reference evidence="3 4" key="1">
    <citation type="submission" date="2016-01" db="EMBL/GenBank/DDBJ databases">
        <title>Janibacter melonis strain CD11_4 genome sequencing and assembly.</title>
        <authorList>
            <person name="Nair G.R."/>
            <person name="Kaur G."/>
            <person name="Chander A.M."/>
            <person name="Mayilraj S."/>
        </authorList>
    </citation>
    <scope>NUCLEOTIDE SEQUENCE [LARGE SCALE GENOMIC DNA]</scope>
    <source>
        <strain evidence="3 4">CD11-4</strain>
    </source>
</reference>
<dbReference type="NCBIfam" id="TIGR00035">
    <property type="entry name" value="asp_race"/>
    <property type="match status" value="1"/>
</dbReference>
<keyword evidence="4" id="KW-1185">Reference proteome</keyword>
<comment type="caution">
    <text evidence="3">The sequence shown here is derived from an EMBL/GenBank/DDBJ whole genome shotgun (WGS) entry which is preliminary data.</text>
</comment>
<gene>
    <name evidence="3" type="ORF">AWH69_06395</name>
</gene>
<protein>
    <recommendedName>
        <fullName evidence="5">Aspartate racemase</fullName>
    </recommendedName>
</protein>
<dbReference type="AlphaFoldDB" id="A0A176QDG0"/>
<name>A0A176QDG0_9MICO</name>
<dbReference type="GO" id="GO:0047661">
    <property type="term" value="F:amino-acid racemase activity"/>
    <property type="evidence" value="ECO:0007669"/>
    <property type="project" value="InterPro"/>
</dbReference>
<evidence type="ECO:0000256" key="1">
    <source>
        <dbReference type="ARBA" id="ARBA00007847"/>
    </source>
</evidence>
<dbReference type="PANTHER" id="PTHR21198">
    <property type="entry name" value="GLUTAMATE RACEMASE"/>
    <property type="match status" value="1"/>
</dbReference>
<comment type="similarity">
    <text evidence="1">Belongs to the aspartate/glutamate racemases family.</text>
</comment>
<evidence type="ECO:0008006" key="5">
    <source>
        <dbReference type="Google" id="ProtNLM"/>
    </source>
</evidence>
<keyword evidence="2" id="KW-0413">Isomerase</keyword>
<sequence length="231" mass="24754">MRLLGVIGGMGWSATAEYYRLLNEGVEARLGGLHSARVLLHSVDFAPVTDFEHAGDWDGMAEVLVDAARSLERGGAEGLLIAANTMHAVADRVSGAVDIPLLHIAESAARRVEEQRQSRVGLLATATTMGADFYTGPLSARGLEVILPEEAERPEVDALIYDELVHGVIKDASRKRVRQVMEGMVDRGAEAVVLAGTELGLLIEPDDCPVPLHDTTEIHVADALDWMLAGS</sequence>
<dbReference type="RefSeq" id="WP_068273280.1">
    <property type="nucleotide sequence ID" value="NZ_LQZG01000002.1"/>
</dbReference>
<dbReference type="InterPro" id="IPR004380">
    <property type="entry name" value="Asp_race"/>
</dbReference>
<evidence type="ECO:0000313" key="4">
    <source>
        <dbReference type="Proteomes" id="UP000076976"/>
    </source>
</evidence>
<evidence type="ECO:0000256" key="2">
    <source>
        <dbReference type="ARBA" id="ARBA00023235"/>
    </source>
</evidence>
<dbReference type="EMBL" id="LQZG01000002">
    <property type="protein sequence ID" value="OAB87680.1"/>
    <property type="molecule type" value="Genomic_DNA"/>
</dbReference>
<evidence type="ECO:0000313" key="3">
    <source>
        <dbReference type="EMBL" id="OAB87680.1"/>
    </source>
</evidence>
<dbReference type="SUPFAM" id="SSF53681">
    <property type="entry name" value="Aspartate/glutamate racemase"/>
    <property type="match status" value="2"/>
</dbReference>
<dbReference type="STRING" id="262209.AWH69_06395"/>
<dbReference type="InterPro" id="IPR015942">
    <property type="entry name" value="Asp/Glu/hydantoin_racemase"/>
</dbReference>
<dbReference type="InterPro" id="IPR001920">
    <property type="entry name" value="Asp/Glu_race"/>
</dbReference>
<dbReference type="PANTHER" id="PTHR21198:SF7">
    <property type="entry name" value="ASPARTATE-GLUTAMATE RACEMASE FAMILY"/>
    <property type="match status" value="1"/>
</dbReference>
<proteinExistence type="inferred from homology"/>
<dbReference type="Pfam" id="PF01177">
    <property type="entry name" value="Asp_Glu_race"/>
    <property type="match status" value="1"/>
</dbReference>
<accession>A0A176QDG0</accession>